<dbReference type="InterPro" id="IPR012338">
    <property type="entry name" value="Beta-lactam/transpept-like"/>
</dbReference>
<gene>
    <name evidence="5" type="ORF">SAMN04488108_3041</name>
</gene>
<dbReference type="EMBL" id="FRXN01000004">
    <property type="protein sequence ID" value="SHO63875.1"/>
    <property type="molecule type" value="Genomic_DNA"/>
</dbReference>
<evidence type="ECO:0000313" key="6">
    <source>
        <dbReference type="Proteomes" id="UP000184609"/>
    </source>
</evidence>
<evidence type="ECO:0000256" key="2">
    <source>
        <dbReference type="ARBA" id="ARBA00023136"/>
    </source>
</evidence>
<dbReference type="OrthoDB" id="9793489at2"/>
<keyword evidence="3" id="KW-0802">TPR repeat</keyword>
<dbReference type="RefSeq" id="WP_073572860.1">
    <property type="nucleotide sequence ID" value="NZ_FRXN01000004.1"/>
</dbReference>
<evidence type="ECO:0000256" key="1">
    <source>
        <dbReference type="ARBA" id="ARBA00004370"/>
    </source>
</evidence>
<dbReference type="STRING" id="1073327.SAMN04488108_3041"/>
<protein>
    <submittedName>
        <fullName evidence="5">CubicO group peptidase, beta-lactamase class C family</fullName>
    </submittedName>
</protein>
<dbReference type="SUPFAM" id="SSF48452">
    <property type="entry name" value="TPR-like"/>
    <property type="match status" value="1"/>
</dbReference>
<evidence type="ECO:0000259" key="4">
    <source>
        <dbReference type="Pfam" id="PF00144"/>
    </source>
</evidence>
<sequence length="494" mass="55450">MNWNLFLKPIYTVLFIIGLHLQSCSPAQPQSETKKNQINQHVKTYHDYHQFNGAILVAFEGRVIYKKGFGKASFEWDIPNRPDTKFQIASVSKQFTSMLIMQLVAEGKLDLRTPIGNYLNDYPKPQGDLITIQHLLNHTSGIPNHTSFPSYRTDMLKFIRPEGLIQTFSDSTLLFTPGSQFNYSNSGYALLGFLLEKIEGKPYGKILNEKIFSPLGMKNSGYEPTQRLVKNKASGYSPLGLSYLKANYIDYSEAYSSGGIHSTVEDLFIWDQALYSEKLLPKSFLDSLFSPKVQLGNSHYANGWDIGEIQIGNTSSTLKSISHDGVINGYTALITRIPSEKTSIIILNNTGGAPLHHMTKGILGILHGSSFDKPVQSVAISVGQEIEKNGIEKGVENYKAIKDQAGFYLSENEMNLMGYDFLERGNLDAAKEIFRLNVEAFPDSFRVYDSYGEILMELGEIDLSIMNYQKSLELNPTNGNAKRFLKLLESKTYN</sequence>
<dbReference type="PANTHER" id="PTHR46825:SF11">
    <property type="entry name" value="PENICILLIN-BINDING PROTEIN 4"/>
    <property type="match status" value="1"/>
</dbReference>
<dbReference type="InterPro" id="IPR019734">
    <property type="entry name" value="TPR_rpt"/>
</dbReference>
<feature type="domain" description="Beta-lactamase-related" evidence="4">
    <location>
        <begin position="39"/>
        <end position="352"/>
    </location>
</feature>
<proteinExistence type="predicted"/>
<reference evidence="6" key="1">
    <citation type="submission" date="2016-12" db="EMBL/GenBank/DDBJ databases">
        <authorList>
            <person name="Varghese N."/>
            <person name="Submissions S."/>
        </authorList>
    </citation>
    <scope>NUCLEOTIDE SEQUENCE [LARGE SCALE GENOMIC DNA]</scope>
    <source>
        <strain evidence="6">DSM 25035</strain>
    </source>
</reference>
<dbReference type="PROSITE" id="PS50005">
    <property type="entry name" value="TPR"/>
    <property type="match status" value="1"/>
</dbReference>
<dbReference type="Proteomes" id="UP000184609">
    <property type="component" value="Unassembled WGS sequence"/>
</dbReference>
<evidence type="ECO:0000256" key="3">
    <source>
        <dbReference type="PROSITE-ProRule" id="PRU00339"/>
    </source>
</evidence>
<evidence type="ECO:0000313" key="5">
    <source>
        <dbReference type="EMBL" id="SHO63875.1"/>
    </source>
</evidence>
<accession>A0A1M7ZG26</accession>
<organism evidence="5 6">
    <name type="scientific">Algoriphagus zhangzhouensis</name>
    <dbReference type="NCBI Taxonomy" id="1073327"/>
    <lineage>
        <taxon>Bacteria</taxon>
        <taxon>Pseudomonadati</taxon>
        <taxon>Bacteroidota</taxon>
        <taxon>Cytophagia</taxon>
        <taxon>Cytophagales</taxon>
        <taxon>Cyclobacteriaceae</taxon>
        <taxon>Algoriphagus</taxon>
    </lineage>
</organism>
<dbReference type="Gene3D" id="3.40.710.10">
    <property type="entry name" value="DD-peptidase/beta-lactamase superfamily"/>
    <property type="match status" value="1"/>
</dbReference>
<dbReference type="GO" id="GO:0016020">
    <property type="term" value="C:membrane"/>
    <property type="evidence" value="ECO:0007669"/>
    <property type="project" value="UniProtKB-SubCell"/>
</dbReference>
<dbReference type="SUPFAM" id="SSF56601">
    <property type="entry name" value="beta-lactamase/transpeptidase-like"/>
    <property type="match status" value="1"/>
</dbReference>
<dbReference type="InterPro" id="IPR050491">
    <property type="entry name" value="AmpC-like"/>
</dbReference>
<dbReference type="Pfam" id="PF00144">
    <property type="entry name" value="Beta-lactamase"/>
    <property type="match status" value="1"/>
</dbReference>
<dbReference type="Gene3D" id="1.25.40.10">
    <property type="entry name" value="Tetratricopeptide repeat domain"/>
    <property type="match status" value="1"/>
</dbReference>
<dbReference type="AlphaFoldDB" id="A0A1M7ZG26"/>
<dbReference type="PANTHER" id="PTHR46825">
    <property type="entry name" value="D-ALANYL-D-ALANINE-CARBOXYPEPTIDASE/ENDOPEPTIDASE AMPH"/>
    <property type="match status" value="1"/>
</dbReference>
<feature type="repeat" description="TPR" evidence="3">
    <location>
        <begin position="445"/>
        <end position="478"/>
    </location>
</feature>
<comment type="subcellular location">
    <subcellularLocation>
        <location evidence="1">Membrane</location>
    </subcellularLocation>
</comment>
<name>A0A1M7ZG26_9BACT</name>
<keyword evidence="6" id="KW-1185">Reference proteome</keyword>
<dbReference type="InterPro" id="IPR011990">
    <property type="entry name" value="TPR-like_helical_dom_sf"/>
</dbReference>
<dbReference type="InterPro" id="IPR001466">
    <property type="entry name" value="Beta-lactam-related"/>
</dbReference>
<keyword evidence="2" id="KW-0472">Membrane</keyword>